<dbReference type="STRING" id="94869.SAMN04488529_101688"/>
<evidence type="ECO:0008006" key="4">
    <source>
        <dbReference type="Google" id="ProtNLM"/>
    </source>
</evidence>
<dbReference type="RefSeq" id="WP_089965847.1">
    <property type="nucleotide sequence ID" value="NZ_FNJM01000001.1"/>
</dbReference>
<feature type="transmembrane region" description="Helical" evidence="1">
    <location>
        <begin position="12"/>
        <end position="39"/>
    </location>
</feature>
<evidence type="ECO:0000256" key="1">
    <source>
        <dbReference type="SAM" id="Phobius"/>
    </source>
</evidence>
<proteinExistence type="predicted"/>
<keyword evidence="1" id="KW-0812">Transmembrane</keyword>
<protein>
    <recommendedName>
        <fullName evidence="4">SMODS and SLOG-associating 2TM effector domain-containing protein</fullName>
    </recommendedName>
</protein>
<reference evidence="2 3" key="1">
    <citation type="submission" date="2016-10" db="EMBL/GenBank/DDBJ databases">
        <authorList>
            <person name="de Groot N.N."/>
        </authorList>
    </citation>
    <scope>NUCLEOTIDE SEQUENCE [LARGE SCALE GENOMIC DNA]</scope>
    <source>
        <strain evidence="2 3">DSM 12272</strain>
    </source>
</reference>
<dbReference type="Proteomes" id="UP000198597">
    <property type="component" value="Unassembled WGS sequence"/>
</dbReference>
<name>A0A1H0N4M8_9CLOT</name>
<evidence type="ECO:0000313" key="2">
    <source>
        <dbReference type="EMBL" id="SDO87638.1"/>
    </source>
</evidence>
<sequence length="183" mass="21692">MNNFLDKIKEMVLANYFILVYVFIFGFSLFQGQIISWFCENGIKKIMRSRYETVNELMDDLIEERKLKDRWTECYNCLWKALMYSLVGIACLGQLILFMIEPSVDRVGTNVCMLTIAISFLEFRDNISISKKMKNEIHVETIKIARIFTDLETMAIQDFTLDILMEKKYINEGKRVEIIRDYK</sequence>
<accession>A0A1H0N4M8</accession>
<dbReference type="EMBL" id="FNJM01000001">
    <property type="protein sequence ID" value="SDO87638.1"/>
    <property type="molecule type" value="Genomic_DNA"/>
</dbReference>
<organism evidence="2 3">
    <name type="scientific">Clostridium gasigenes</name>
    <dbReference type="NCBI Taxonomy" id="94869"/>
    <lineage>
        <taxon>Bacteria</taxon>
        <taxon>Bacillati</taxon>
        <taxon>Bacillota</taxon>
        <taxon>Clostridia</taxon>
        <taxon>Eubacteriales</taxon>
        <taxon>Clostridiaceae</taxon>
        <taxon>Clostridium</taxon>
    </lineage>
</organism>
<gene>
    <name evidence="2" type="ORF">SAMN04488529_101688</name>
</gene>
<keyword evidence="3" id="KW-1185">Reference proteome</keyword>
<dbReference type="AlphaFoldDB" id="A0A1H0N4M8"/>
<evidence type="ECO:0000313" key="3">
    <source>
        <dbReference type="Proteomes" id="UP000198597"/>
    </source>
</evidence>
<feature type="transmembrane region" description="Helical" evidence="1">
    <location>
        <begin position="77"/>
        <end position="100"/>
    </location>
</feature>
<keyword evidence="1" id="KW-1133">Transmembrane helix</keyword>
<keyword evidence="1" id="KW-0472">Membrane</keyword>